<protein>
    <submittedName>
        <fullName evidence="1">Uncharacterized protein</fullName>
    </submittedName>
</protein>
<dbReference type="VEuPathDB" id="FungiDB:NCU16728"/>
<dbReference type="Proteomes" id="UP000001805">
    <property type="component" value="Chromosome 4, Linkage Group IV"/>
</dbReference>
<sequence>MPPLAFSANMVPAIRVKSTAAGRRIKFIKPLMNGNSWIICSAPTSRQWDWSSGPGISRKHPGVDLGQNSFIFEPTLCFLYTQGRDGRGGGQWLVNQTGKQVTE</sequence>
<name>V5INM2_NEUCR</name>
<dbReference type="RefSeq" id="XP_011394357.1">
    <property type="nucleotide sequence ID" value="XM_011396055.1"/>
</dbReference>
<dbReference type="InParanoid" id="V5INM2"/>
<dbReference type="KEGG" id="ncr:NCU16728"/>
<dbReference type="EMBL" id="CM002239">
    <property type="protein sequence ID" value="ESA42759.1"/>
    <property type="molecule type" value="Genomic_DNA"/>
</dbReference>
<proteinExistence type="predicted"/>
<dbReference type="AlphaFoldDB" id="V5INM2"/>
<dbReference type="GeneID" id="23569624"/>
<accession>V5INM2</accession>
<evidence type="ECO:0000313" key="1">
    <source>
        <dbReference type="EMBL" id="ESA42759.1"/>
    </source>
</evidence>
<organism evidence="1 2">
    <name type="scientific">Neurospora crassa (strain ATCC 24698 / 74-OR23-1A / CBS 708.71 / DSM 1257 / FGSC 987)</name>
    <dbReference type="NCBI Taxonomy" id="367110"/>
    <lineage>
        <taxon>Eukaryota</taxon>
        <taxon>Fungi</taxon>
        <taxon>Dikarya</taxon>
        <taxon>Ascomycota</taxon>
        <taxon>Pezizomycotina</taxon>
        <taxon>Sordariomycetes</taxon>
        <taxon>Sordariomycetidae</taxon>
        <taxon>Sordariales</taxon>
        <taxon>Sordariaceae</taxon>
        <taxon>Neurospora</taxon>
    </lineage>
</organism>
<reference evidence="1 2" key="1">
    <citation type="journal article" date="2003" name="Nature">
        <title>The genome sequence of the filamentous fungus Neurospora crassa.</title>
        <authorList>
            <person name="Galagan J.E."/>
            <person name="Calvo S.E."/>
            <person name="Borkovich K.A."/>
            <person name="Selker E.U."/>
            <person name="Read N.D."/>
            <person name="Jaffe D."/>
            <person name="FitzHugh W."/>
            <person name="Ma L.J."/>
            <person name="Smirnov S."/>
            <person name="Purcell S."/>
            <person name="Rehman B."/>
            <person name="Elkins T."/>
            <person name="Engels R."/>
            <person name="Wang S."/>
            <person name="Nielsen C.B."/>
            <person name="Butler J."/>
            <person name="Endrizzi M."/>
            <person name="Qui D."/>
            <person name="Ianakiev P."/>
            <person name="Bell-Pedersen D."/>
            <person name="Nelson M.A."/>
            <person name="Werner-Washburne M."/>
            <person name="Selitrennikoff C.P."/>
            <person name="Kinsey J.A."/>
            <person name="Braun E.L."/>
            <person name="Zelter A."/>
            <person name="Schulte U."/>
            <person name="Kothe G.O."/>
            <person name="Jedd G."/>
            <person name="Mewes W."/>
            <person name="Staben C."/>
            <person name="Marcotte E."/>
            <person name="Greenberg D."/>
            <person name="Roy A."/>
            <person name="Foley K."/>
            <person name="Naylor J."/>
            <person name="Stange-Thomann N."/>
            <person name="Barrett R."/>
            <person name="Gnerre S."/>
            <person name="Kamal M."/>
            <person name="Kamvysselis M."/>
            <person name="Mauceli E."/>
            <person name="Bielke C."/>
            <person name="Rudd S."/>
            <person name="Frishman D."/>
            <person name="Krystofova S."/>
            <person name="Rasmussen C."/>
            <person name="Metzenberg R.L."/>
            <person name="Perkins D.D."/>
            <person name="Kroken S."/>
            <person name="Cogoni C."/>
            <person name="Macino G."/>
            <person name="Catcheside D."/>
            <person name="Li W."/>
            <person name="Pratt R.J."/>
            <person name="Osmani S.A."/>
            <person name="DeSouza C.P."/>
            <person name="Glass L."/>
            <person name="Orbach M.J."/>
            <person name="Berglund J.A."/>
            <person name="Voelker R."/>
            <person name="Yarden O."/>
            <person name="Plamann M."/>
            <person name="Seiler S."/>
            <person name="Dunlap J."/>
            <person name="Radford A."/>
            <person name="Aramayo R."/>
            <person name="Natvig D.O."/>
            <person name="Alex L.A."/>
            <person name="Mannhaupt G."/>
            <person name="Ebbole D.J."/>
            <person name="Freitag M."/>
            <person name="Paulsen I."/>
            <person name="Sachs M.S."/>
            <person name="Lander E.S."/>
            <person name="Nusbaum C."/>
            <person name="Birren B."/>
        </authorList>
    </citation>
    <scope>NUCLEOTIDE SEQUENCE [LARGE SCALE GENOMIC DNA]</scope>
    <source>
        <strain evidence="2">ATCC 24698 / 74-OR23-1A / CBS 708.71 / DSM 1257 / FGSC 987</strain>
    </source>
</reference>
<gene>
    <name evidence="1" type="ORF">NCU16728</name>
</gene>
<evidence type="ECO:0000313" key="2">
    <source>
        <dbReference type="Proteomes" id="UP000001805"/>
    </source>
</evidence>
<keyword evidence="2" id="KW-1185">Reference proteome</keyword>